<dbReference type="EMBL" id="BPLR01008665">
    <property type="protein sequence ID" value="GIY26295.1"/>
    <property type="molecule type" value="Genomic_DNA"/>
</dbReference>
<gene>
    <name evidence="1" type="ORF">CEXT_700481</name>
</gene>
<comment type="caution">
    <text evidence="1">The sequence shown here is derived from an EMBL/GenBank/DDBJ whole genome shotgun (WGS) entry which is preliminary data.</text>
</comment>
<dbReference type="Proteomes" id="UP001054945">
    <property type="component" value="Unassembled WGS sequence"/>
</dbReference>
<protein>
    <submittedName>
        <fullName evidence="1">Uncharacterized protein</fullName>
    </submittedName>
</protein>
<dbReference type="AlphaFoldDB" id="A0AAV4RX34"/>
<keyword evidence="2" id="KW-1185">Reference proteome</keyword>
<evidence type="ECO:0000313" key="1">
    <source>
        <dbReference type="EMBL" id="GIY26295.1"/>
    </source>
</evidence>
<name>A0AAV4RX34_CAEEX</name>
<sequence>MKIVSLKLNWVLLKVRKIVGNESDTGRKNIFEDGMRAKSGKCPDLLSGFNSDNDQVVIKSSLKECGLVNFRAKRLRKPQPTTAEICCRQTFIVGSLKFGMVSVNRIITAMYIKGDDVSNWFGMEDISWRKFGW</sequence>
<evidence type="ECO:0000313" key="2">
    <source>
        <dbReference type="Proteomes" id="UP001054945"/>
    </source>
</evidence>
<proteinExistence type="predicted"/>
<reference evidence="1 2" key="1">
    <citation type="submission" date="2021-06" db="EMBL/GenBank/DDBJ databases">
        <title>Caerostris extrusa draft genome.</title>
        <authorList>
            <person name="Kono N."/>
            <person name="Arakawa K."/>
        </authorList>
    </citation>
    <scope>NUCLEOTIDE SEQUENCE [LARGE SCALE GENOMIC DNA]</scope>
</reference>
<organism evidence="1 2">
    <name type="scientific">Caerostris extrusa</name>
    <name type="common">Bark spider</name>
    <name type="synonym">Caerostris bankana</name>
    <dbReference type="NCBI Taxonomy" id="172846"/>
    <lineage>
        <taxon>Eukaryota</taxon>
        <taxon>Metazoa</taxon>
        <taxon>Ecdysozoa</taxon>
        <taxon>Arthropoda</taxon>
        <taxon>Chelicerata</taxon>
        <taxon>Arachnida</taxon>
        <taxon>Araneae</taxon>
        <taxon>Araneomorphae</taxon>
        <taxon>Entelegynae</taxon>
        <taxon>Araneoidea</taxon>
        <taxon>Araneidae</taxon>
        <taxon>Caerostris</taxon>
    </lineage>
</organism>
<accession>A0AAV4RX34</accession>